<feature type="domain" description="Histidine kinase" evidence="12">
    <location>
        <begin position="265"/>
        <end position="484"/>
    </location>
</feature>
<dbReference type="EMBL" id="AFHG01000059">
    <property type="protein sequence ID" value="EGK69752.1"/>
    <property type="molecule type" value="Genomic_DNA"/>
</dbReference>
<proteinExistence type="predicted"/>
<evidence type="ECO:0000256" key="2">
    <source>
        <dbReference type="ARBA" id="ARBA00004370"/>
    </source>
</evidence>
<dbReference type="STRING" id="1000565.METUNv1_03715"/>
<dbReference type="InterPro" id="IPR050428">
    <property type="entry name" value="TCS_sensor_his_kinase"/>
</dbReference>
<evidence type="ECO:0000313" key="14">
    <source>
        <dbReference type="EMBL" id="EGK69752.1"/>
    </source>
</evidence>
<dbReference type="eggNOG" id="COG0642">
    <property type="taxonomic scope" value="Bacteria"/>
</dbReference>
<keyword evidence="6 11" id="KW-0812">Transmembrane</keyword>
<evidence type="ECO:0000256" key="3">
    <source>
        <dbReference type="ARBA" id="ARBA00012438"/>
    </source>
</evidence>
<dbReference type="CDD" id="cd00082">
    <property type="entry name" value="HisKA"/>
    <property type="match status" value="1"/>
</dbReference>
<comment type="subcellular location">
    <subcellularLocation>
        <location evidence="2">Membrane</location>
    </subcellularLocation>
</comment>
<dbReference type="PROSITE" id="PS50885">
    <property type="entry name" value="HAMP"/>
    <property type="match status" value="1"/>
</dbReference>
<comment type="caution">
    <text evidence="14">The sequence shown here is derived from an EMBL/GenBank/DDBJ whole genome shotgun (WGS) entry which is preliminary data.</text>
</comment>
<keyword evidence="4" id="KW-0597">Phosphoprotein</keyword>
<name>F5RHC0_METUF</name>
<reference evidence="14 15" key="1">
    <citation type="journal article" date="2011" name="J. Bacteriol.">
        <title>Genome sequence of Methyloversatilis universalis FAM5T, a methylotrophic representative of the order Rhodocyclales.</title>
        <authorList>
            <person name="Kittichotirat W."/>
            <person name="Good N.M."/>
            <person name="Hall R."/>
            <person name="Bringel F."/>
            <person name="Lajus A."/>
            <person name="Medigue C."/>
            <person name="Smalley N.E."/>
            <person name="Beck D."/>
            <person name="Bumgarner R."/>
            <person name="Vuilleumier S."/>
            <person name="Kalyuzhnaya M.G."/>
        </authorList>
    </citation>
    <scope>NUCLEOTIDE SEQUENCE [LARGE SCALE GENOMIC DNA]</scope>
    <source>
        <strain evidence="15">ATCC BAA-1314 / JCM 13912 / FAM5</strain>
    </source>
</reference>
<evidence type="ECO:0000256" key="7">
    <source>
        <dbReference type="ARBA" id="ARBA00022777"/>
    </source>
</evidence>
<dbReference type="EC" id="2.7.13.3" evidence="3"/>
<evidence type="ECO:0000256" key="10">
    <source>
        <dbReference type="ARBA" id="ARBA00023136"/>
    </source>
</evidence>
<evidence type="ECO:0000256" key="1">
    <source>
        <dbReference type="ARBA" id="ARBA00000085"/>
    </source>
</evidence>
<keyword evidence="9" id="KW-0902">Two-component regulatory system</keyword>
<protein>
    <recommendedName>
        <fullName evidence="3">histidine kinase</fullName>
        <ecNumber evidence="3">2.7.13.3</ecNumber>
    </recommendedName>
</protein>
<evidence type="ECO:0000256" key="6">
    <source>
        <dbReference type="ARBA" id="ARBA00022692"/>
    </source>
</evidence>
<dbReference type="AlphaFoldDB" id="F5RHC0"/>
<evidence type="ECO:0000259" key="13">
    <source>
        <dbReference type="PROSITE" id="PS50885"/>
    </source>
</evidence>
<keyword evidence="15" id="KW-1185">Reference proteome</keyword>
<dbReference type="Pfam" id="PF02518">
    <property type="entry name" value="HATPase_c"/>
    <property type="match status" value="1"/>
</dbReference>
<dbReference type="InterPro" id="IPR003594">
    <property type="entry name" value="HATPase_dom"/>
</dbReference>
<dbReference type="GO" id="GO:0000155">
    <property type="term" value="F:phosphorelay sensor kinase activity"/>
    <property type="evidence" value="ECO:0007669"/>
    <property type="project" value="InterPro"/>
</dbReference>
<dbReference type="Gene3D" id="3.30.565.10">
    <property type="entry name" value="Histidine kinase-like ATPase, C-terminal domain"/>
    <property type="match status" value="1"/>
</dbReference>
<dbReference type="GO" id="GO:0005886">
    <property type="term" value="C:plasma membrane"/>
    <property type="evidence" value="ECO:0007669"/>
    <property type="project" value="TreeGrafter"/>
</dbReference>
<dbReference type="PANTHER" id="PTHR45436:SF1">
    <property type="entry name" value="SENSOR PROTEIN QSEC"/>
    <property type="match status" value="1"/>
</dbReference>
<dbReference type="SMART" id="SM00387">
    <property type="entry name" value="HATPase_c"/>
    <property type="match status" value="1"/>
</dbReference>
<evidence type="ECO:0000256" key="9">
    <source>
        <dbReference type="ARBA" id="ARBA00023012"/>
    </source>
</evidence>
<dbReference type="InterPro" id="IPR036890">
    <property type="entry name" value="HATPase_C_sf"/>
</dbReference>
<feature type="transmembrane region" description="Helical" evidence="11">
    <location>
        <begin position="181"/>
        <end position="204"/>
    </location>
</feature>
<organism evidence="14 15">
    <name type="scientific">Methyloversatilis universalis (strain ATCC BAA-1314 / DSM 25237 / JCM 13912 / CCUG 52030 / FAM5)</name>
    <dbReference type="NCBI Taxonomy" id="1000565"/>
    <lineage>
        <taxon>Bacteria</taxon>
        <taxon>Pseudomonadati</taxon>
        <taxon>Pseudomonadota</taxon>
        <taxon>Betaproteobacteria</taxon>
        <taxon>Nitrosomonadales</taxon>
        <taxon>Sterolibacteriaceae</taxon>
        <taxon>Methyloversatilis</taxon>
    </lineage>
</organism>
<dbReference type="InterPro" id="IPR004358">
    <property type="entry name" value="Sig_transdc_His_kin-like_C"/>
</dbReference>
<evidence type="ECO:0000256" key="5">
    <source>
        <dbReference type="ARBA" id="ARBA00022679"/>
    </source>
</evidence>
<keyword evidence="7 14" id="KW-0418">Kinase</keyword>
<dbReference type="PROSITE" id="PS50109">
    <property type="entry name" value="HIS_KIN"/>
    <property type="match status" value="1"/>
</dbReference>
<dbReference type="InterPro" id="IPR003660">
    <property type="entry name" value="HAMP_dom"/>
</dbReference>
<gene>
    <name evidence="14" type="ORF">METUNv1_03715</name>
</gene>
<dbReference type="Proteomes" id="UP000005019">
    <property type="component" value="Unassembled WGS sequence"/>
</dbReference>
<dbReference type="Pfam" id="PF08521">
    <property type="entry name" value="2CSK_N"/>
    <property type="match status" value="1"/>
</dbReference>
<keyword evidence="10 11" id="KW-0472">Membrane</keyword>
<dbReference type="Gene3D" id="1.10.287.130">
    <property type="match status" value="1"/>
</dbReference>
<evidence type="ECO:0000256" key="11">
    <source>
        <dbReference type="SAM" id="Phobius"/>
    </source>
</evidence>
<keyword evidence="5" id="KW-0808">Transferase</keyword>
<dbReference type="InterPro" id="IPR003661">
    <property type="entry name" value="HisK_dim/P_dom"/>
</dbReference>
<sequence length="494" mass="55156">MPSRDKLKLRRNKTTGEKTGEYNSLFGEILDWMLAPLMFVWPISIAIIHNVADDIAHAPYDKVLGDSVYELSRQVRFTPVGAIFVKPPQMRDLFHIDGEDIIYYQVLGGAGELLAGDSEVPDVPDDPKWKPGELYYRGGRINNEDVRIAYMFQPVTTIPGSYVTVQVAETLNKREALTSRILSGVLLPQFVIIPIAVVLVYFGLGRGLWPLKRLQAVIETRRPTDLSPIDVRRVPEELRPLIHALNDMMLRLELNLAAQQRFIADAAHQMRTPLTGLRSQAELALLEQDPAQIRACMEKILLSSTNAAHLINQLLALARAEASSEKVHAVERVELNGLLESQVADWVPAARRRHIDIGFERAHVPLHVDANPVLLGEMFKNLIDNAIKYTPHDGMVTVRLKADIRALVEVEDSGPGIHAEDRQRVFERFYRVLGTQVEGSGLGLPIVREIAELHRAEVELLDAHPADEQGHTGLIVRVSFPRVIEGAAAAPREA</sequence>
<dbReference type="InterPro" id="IPR005467">
    <property type="entry name" value="His_kinase_dom"/>
</dbReference>
<dbReference type="Pfam" id="PF00512">
    <property type="entry name" value="HisKA"/>
    <property type="match status" value="1"/>
</dbReference>
<evidence type="ECO:0000313" key="15">
    <source>
        <dbReference type="Proteomes" id="UP000005019"/>
    </source>
</evidence>
<keyword evidence="8 11" id="KW-1133">Transmembrane helix</keyword>
<evidence type="ECO:0000256" key="4">
    <source>
        <dbReference type="ARBA" id="ARBA00022553"/>
    </source>
</evidence>
<dbReference type="InterPro" id="IPR036097">
    <property type="entry name" value="HisK_dim/P_sf"/>
</dbReference>
<dbReference type="SUPFAM" id="SSF55874">
    <property type="entry name" value="ATPase domain of HSP90 chaperone/DNA topoisomerase II/histidine kinase"/>
    <property type="match status" value="1"/>
</dbReference>
<evidence type="ECO:0000259" key="12">
    <source>
        <dbReference type="PROSITE" id="PS50109"/>
    </source>
</evidence>
<accession>F5RHC0</accession>
<dbReference type="OrthoDB" id="8583694at2"/>
<dbReference type="SMART" id="SM00388">
    <property type="entry name" value="HisKA"/>
    <property type="match status" value="1"/>
</dbReference>
<dbReference type="SUPFAM" id="SSF47384">
    <property type="entry name" value="Homodimeric domain of signal transducing histidine kinase"/>
    <property type="match status" value="1"/>
</dbReference>
<dbReference type="InterPro" id="IPR013727">
    <property type="entry name" value="2CSK_N"/>
</dbReference>
<dbReference type="PANTHER" id="PTHR45436">
    <property type="entry name" value="SENSOR HISTIDINE KINASE YKOH"/>
    <property type="match status" value="1"/>
</dbReference>
<comment type="catalytic activity">
    <reaction evidence="1">
        <text>ATP + protein L-histidine = ADP + protein N-phospho-L-histidine.</text>
        <dbReference type="EC" id="2.7.13.3"/>
    </reaction>
</comment>
<dbReference type="RefSeq" id="WP_008064294.1">
    <property type="nucleotide sequence ID" value="NZ_AFHG01000059.1"/>
</dbReference>
<dbReference type="PRINTS" id="PR00344">
    <property type="entry name" value="BCTRLSENSOR"/>
</dbReference>
<feature type="domain" description="HAMP" evidence="13">
    <location>
        <begin position="205"/>
        <end position="257"/>
    </location>
</feature>
<evidence type="ECO:0000256" key="8">
    <source>
        <dbReference type="ARBA" id="ARBA00022989"/>
    </source>
</evidence>